<organism evidence="4 5">
    <name type="scientific">Cryptosporangium arvum DSM 44712</name>
    <dbReference type="NCBI Taxonomy" id="927661"/>
    <lineage>
        <taxon>Bacteria</taxon>
        <taxon>Bacillati</taxon>
        <taxon>Actinomycetota</taxon>
        <taxon>Actinomycetes</taxon>
        <taxon>Cryptosporangiales</taxon>
        <taxon>Cryptosporangiaceae</taxon>
        <taxon>Cryptosporangium</taxon>
    </lineage>
</organism>
<evidence type="ECO:0000256" key="1">
    <source>
        <dbReference type="ARBA" id="ARBA00006484"/>
    </source>
</evidence>
<dbReference type="InterPro" id="IPR020904">
    <property type="entry name" value="Sc_DH/Rdtase_CS"/>
</dbReference>
<dbReference type="Gene3D" id="3.40.50.720">
    <property type="entry name" value="NAD(P)-binding Rossmann-like Domain"/>
    <property type="match status" value="1"/>
</dbReference>
<dbReference type="PRINTS" id="PR00080">
    <property type="entry name" value="SDRFAMILY"/>
</dbReference>
<dbReference type="OrthoDB" id="3212478at2"/>
<comment type="similarity">
    <text evidence="1 3">Belongs to the short-chain dehydrogenases/reductases (SDR) family.</text>
</comment>
<dbReference type="PRINTS" id="PR00081">
    <property type="entry name" value="GDHRDH"/>
</dbReference>
<gene>
    <name evidence="4" type="ORF">CryarDRAFT_3063</name>
</gene>
<dbReference type="InterPro" id="IPR036291">
    <property type="entry name" value="NAD(P)-bd_dom_sf"/>
</dbReference>
<evidence type="ECO:0000313" key="4">
    <source>
        <dbReference type="EMBL" id="EXG81938.1"/>
    </source>
</evidence>
<sequence length="247" mass="25157">MTLSGSTALVTGVGAGNLGHHFVQQLLDRGARRVYATARRPELIDAPGAHVLRLDLTDHASIAAAAATAHDVDLLINNASMSSPGLALADGDPDLIRRQFDTNVFGTLQMVRAFAPVLAANGGGAVLNVLSAAAWATSDGLHVYAASKAALWSMTNSLRDELSGAGTFVSGLVFGMASTPVLKAFADAVAGAGALDALMTDPAVIVDRALRGLESGRTEILADQLAVDAKAALSGEGPSVYATLLGQ</sequence>
<dbReference type="EMBL" id="JFBT01000001">
    <property type="protein sequence ID" value="EXG81938.1"/>
    <property type="molecule type" value="Genomic_DNA"/>
</dbReference>
<evidence type="ECO:0000256" key="3">
    <source>
        <dbReference type="RuleBase" id="RU000363"/>
    </source>
</evidence>
<evidence type="ECO:0000256" key="2">
    <source>
        <dbReference type="ARBA" id="ARBA00023002"/>
    </source>
</evidence>
<dbReference type="PANTHER" id="PTHR44169:SF6">
    <property type="entry name" value="NADPH-DEPENDENT 1-ACYLDIHYDROXYACETONE PHOSPHATE REDUCTASE"/>
    <property type="match status" value="1"/>
</dbReference>
<accession>A0A010Z3F6</accession>
<dbReference type="PANTHER" id="PTHR44169">
    <property type="entry name" value="NADPH-DEPENDENT 1-ACYLDIHYDROXYACETONE PHOSPHATE REDUCTASE"/>
    <property type="match status" value="1"/>
</dbReference>
<dbReference type="Pfam" id="PF00106">
    <property type="entry name" value="adh_short"/>
    <property type="match status" value="1"/>
</dbReference>
<dbReference type="PROSITE" id="PS00061">
    <property type="entry name" value="ADH_SHORT"/>
    <property type="match status" value="1"/>
</dbReference>
<evidence type="ECO:0008006" key="6">
    <source>
        <dbReference type="Google" id="ProtNLM"/>
    </source>
</evidence>
<reference evidence="4 5" key="1">
    <citation type="submission" date="2013-07" db="EMBL/GenBank/DDBJ databases">
        <authorList>
            <consortium name="DOE Joint Genome Institute"/>
            <person name="Eisen J."/>
            <person name="Huntemann M."/>
            <person name="Han J."/>
            <person name="Chen A."/>
            <person name="Kyrpides N."/>
            <person name="Mavromatis K."/>
            <person name="Markowitz V."/>
            <person name="Palaniappan K."/>
            <person name="Ivanova N."/>
            <person name="Schaumberg A."/>
            <person name="Pati A."/>
            <person name="Liolios K."/>
            <person name="Nordberg H.P."/>
            <person name="Cantor M.N."/>
            <person name="Hua S.X."/>
            <person name="Woyke T."/>
        </authorList>
    </citation>
    <scope>NUCLEOTIDE SEQUENCE [LARGE SCALE GENOMIC DNA]</scope>
    <source>
        <strain evidence="4 5">DSM 44712</strain>
    </source>
</reference>
<dbReference type="SUPFAM" id="SSF51735">
    <property type="entry name" value="NAD(P)-binding Rossmann-fold domains"/>
    <property type="match status" value="1"/>
</dbReference>
<proteinExistence type="inferred from homology"/>
<dbReference type="HOGENOM" id="CLU_010194_2_6_11"/>
<name>A0A010Z3F6_9ACTN</name>
<dbReference type="Proteomes" id="UP000021053">
    <property type="component" value="Unassembled WGS sequence"/>
</dbReference>
<keyword evidence="5" id="KW-1185">Reference proteome</keyword>
<dbReference type="AlphaFoldDB" id="A0A010Z3F6"/>
<evidence type="ECO:0000313" key="5">
    <source>
        <dbReference type="Proteomes" id="UP000021053"/>
    </source>
</evidence>
<comment type="caution">
    <text evidence="4">The sequence shown here is derived from an EMBL/GenBank/DDBJ whole genome shotgun (WGS) entry which is preliminary data.</text>
</comment>
<dbReference type="RefSeq" id="WP_035851446.1">
    <property type="nucleotide sequence ID" value="NZ_KK073874.1"/>
</dbReference>
<keyword evidence="2" id="KW-0560">Oxidoreductase</keyword>
<dbReference type="InterPro" id="IPR002347">
    <property type="entry name" value="SDR_fam"/>
</dbReference>
<dbReference type="GO" id="GO:0016491">
    <property type="term" value="F:oxidoreductase activity"/>
    <property type="evidence" value="ECO:0007669"/>
    <property type="project" value="UniProtKB-KW"/>
</dbReference>
<protein>
    <recommendedName>
        <fullName evidence="6">Short-chain alcohol dehydrogenase</fullName>
    </recommendedName>
</protein>